<feature type="repeat" description="TPR" evidence="3">
    <location>
        <begin position="264"/>
        <end position="297"/>
    </location>
</feature>
<gene>
    <name evidence="4" type="ORF">AUC68_12490</name>
</gene>
<proteinExistence type="predicted"/>
<dbReference type="SMART" id="SM00028">
    <property type="entry name" value="TPR"/>
    <property type="match status" value="4"/>
</dbReference>
<dbReference type="InterPro" id="IPR011990">
    <property type="entry name" value="TPR-like_helical_dom_sf"/>
</dbReference>
<name>A0A1E3W5W7_9HYPH</name>
<keyword evidence="1" id="KW-0677">Repeat</keyword>
<accession>A0A1E3W5W7</accession>
<evidence type="ECO:0000256" key="2">
    <source>
        <dbReference type="ARBA" id="ARBA00022803"/>
    </source>
</evidence>
<evidence type="ECO:0000313" key="4">
    <source>
        <dbReference type="EMBL" id="ODS01181.1"/>
    </source>
</evidence>
<sequence length="377" mass="42277">MAIFVAFTFALPAARDARADMYATMTKDTCWVTTETTDEAVKKKQYRQAIAGYTKAIEWTAKTCGQTLEADSLAKEELKKSHLGRAIAAAGSGDYDLAARDIALLYKSDVVWLWEHRPHMRALFNSKAMSDPSGTVFLDWSLGVVNKAIEKKPKTSVYRAARAKIYEVRKEFDKALAERTAQVDYARNNADKAQALYDRAYTRSRLGDKEGELADLDAAIELDSDPGPWRYANRASLHKQAGRIDEAIADYTKAMSDENYHRYPEYLAARADLYRKTGKLDAAAKDYAAVLSKQPKNTDSLYGLLLVRTQQRDTRQVRRLRARLDKLKPGYLDDPERARELAAAGGGAGLAEPSTSPEALREAWTMGEVVPWRRFNT</sequence>
<dbReference type="InterPro" id="IPR050498">
    <property type="entry name" value="Ycf3"/>
</dbReference>
<dbReference type="PANTHER" id="PTHR44858:SF1">
    <property type="entry name" value="UDP-N-ACETYLGLUCOSAMINE--PEPTIDE N-ACETYLGLUCOSAMINYLTRANSFERASE SPINDLY-RELATED"/>
    <property type="match status" value="1"/>
</dbReference>
<comment type="caution">
    <text evidence="4">The sequence shown here is derived from an EMBL/GenBank/DDBJ whole genome shotgun (WGS) entry which is preliminary data.</text>
</comment>
<dbReference type="Proteomes" id="UP000094501">
    <property type="component" value="Unassembled WGS sequence"/>
</dbReference>
<dbReference type="AlphaFoldDB" id="A0A1E3W5W7"/>
<dbReference type="PROSITE" id="PS50005">
    <property type="entry name" value="TPR"/>
    <property type="match status" value="1"/>
</dbReference>
<dbReference type="Pfam" id="PF13181">
    <property type="entry name" value="TPR_8"/>
    <property type="match status" value="2"/>
</dbReference>
<evidence type="ECO:0000313" key="5">
    <source>
        <dbReference type="Proteomes" id="UP000094501"/>
    </source>
</evidence>
<dbReference type="EMBL" id="LPWG01000002">
    <property type="protein sequence ID" value="ODS01181.1"/>
    <property type="molecule type" value="Genomic_DNA"/>
</dbReference>
<protein>
    <submittedName>
        <fullName evidence="4">Uncharacterized protein</fullName>
    </submittedName>
</protein>
<keyword evidence="2 3" id="KW-0802">TPR repeat</keyword>
<organism evidence="4 5">
    <name type="scientific">Methyloceanibacter methanicus</name>
    <dbReference type="NCBI Taxonomy" id="1774968"/>
    <lineage>
        <taxon>Bacteria</taxon>
        <taxon>Pseudomonadati</taxon>
        <taxon>Pseudomonadota</taxon>
        <taxon>Alphaproteobacteria</taxon>
        <taxon>Hyphomicrobiales</taxon>
        <taxon>Hyphomicrobiaceae</taxon>
        <taxon>Methyloceanibacter</taxon>
    </lineage>
</organism>
<dbReference type="OrthoDB" id="9814069at2"/>
<dbReference type="STRING" id="1774968.AUC68_12490"/>
<evidence type="ECO:0000256" key="1">
    <source>
        <dbReference type="ARBA" id="ARBA00022737"/>
    </source>
</evidence>
<dbReference type="Gene3D" id="1.25.40.10">
    <property type="entry name" value="Tetratricopeptide repeat domain"/>
    <property type="match status" value="2"/>
</dbReference>
<dbReference type="InterPro" id="IPR019734">
    <property type="entry name" value="TPR_rpt"/>
</dbReference>
<dbReference type="RefSeq" id="WP_069436018.1">
    <property type="nucleotide sequence ID" value="NZ_LPWG01000002.1"/>
</dbReference>
<keyword evidence="5" id="KW-1185">Reference proteome</keyword>
<reference evidence="4 5" key="1">
    <citation type="journal article" date="2016" name="Environ. Microbiol.">
        <title>New Methyloceanibacter diversity from North Sea sediments includes methanotroph containing solely the soluble methane monooxygenase.</title>
        <authorList>
            <person name="Vekeman B."/>
            <person name="Kerckhof F.M."/>
            <person name="Cremers G."/>
            <person name="de Vos P."/>
            <person name="Vandamme P."/>
            <person name="Boon N."/>
            <person name="Op den Camp H.J."/>
            <person name="Heylen K."/>
        </authorList>
    </citation>
    <scope>NUCLEOTIDE SEQUENCE [LARGE SCALE GENOMIC DNA]</scope>
    <source>
        <strain evidence="4 5">R-67174</strain>
    </source>
</reference>
<dbReference type="PANTHER" id="PTHR44858">
    <property type="entry name" value="TETRATRICOPEPTIDE REPEAT PROTEIN 6"/>
    <property type="match status" value="1"/>
</dbReference>
<dbReference type="SUPFAM" id="SSF48452">
    <property type="entry name" value="TPR-like"/>
    <property type="match status" value="1"/>
</dbReference>
<evidence type="ECO:0000256" key="3">
    <source>
        <dbReference type="PROSITE-ProRule" id="PRU00339"/>
    </source>
</evidence>